<dbReference type="GO" id="GO:0007059">
    <property type="term" value="P:chromosome segregation"/>
    <property type="evidence" value="ECO:0007669"/>
    <property type="project" value="UniProtKB-KW"/>
</dbReference>
<evidence type="ECO:0000313" key="7">
    <source>
        <dbReference type="Proteomes" id="UP000282106"/>
    </source>
</evidence>
<dbReference type="InterPro" id="IPR011010">
    <property type="entry name" value="DNA_brk_join_enz"/>
</dbReference>
<gene>
    <name evidence="6" type="ORF">ED208_16750</name>
</gene>
<dbReference type="Pfam" id="PF00589">
    <property type="entry name" value="Phage_integrase"/>
    <property type="match status" value="1"/>
</dbReference>
<dbReference type="PROSITE" id="PS51898">
    <property type="entry name" value="TYR_RECOMBINASE"/>
    <property type="match status" value="1"/>
</dbReference>
<evidence type="ECO:0000256" key="2">
    <source>
        <dbReference type="ARBA" id="ARBA00022908"/>
    </source>
</evidence>
<dbReference type="RefSeq" id="WP_123213076.1">
    <property type="nucleotide sequence ID" value="NZ_RJVO01000011.1"/>
</dbReference>
<reference evidence="6 7" key="1">
    <citation type="submission" date="2018-10" db="EMBL/GenBank/DDBJ databases">
        <authorList>
            <person name="Chen W.-M."/>
        </authorList>
    </citation>
    <scope>NUCLEOTIDE SEQUENCE [LARGE SCALE GENOMIC DNA]</scope>
    <source>
        <strain evidence="6 7">THS-13</strain>
    </source>
</reference>
<dbReference type="InterPro" id="IPR002104">
    <property type="entry name" value="Integrase_catalytic"/>
</dbReference>
<evidence type="ECO:0000256" key="3">
    <source>
        <dbReference type="ARBA" id="ARBA00023125"/>
    </source>
</evidence>
<evidence type="ECO:0000313" key="6">
    <source>
        <dbReference type="EMBL" id="ROH85653.1"/>
    </source>
</evidence>
<dbReference type="PANTHER" id="PTHR30349:SF81">
    <property type="entry name" value="TYROSINE RECOMBINASE XERC"/>
    <property type="match status" value="1"/>
</dbReference>
<dbReference type="InterPro" id="IPR013762">
    <property type="entry name" value="Integrase-like_cat_sf"/>
</dbReference>
<dbReference type="GO" id="GO:0003677">
    <property type="term" value="F:DNA binding"/>
    <property type="evidence" value="ECO:0007669"/>
    <property type="project" value="UniProtKB-KW"/>
</dbReference>
<dbReference type="AlphaFoldDB" id="A0A3N0UYU7"/>
<comment type="caution">
    <text evidence="6">The sequence shown here is derived from an EMBL/GenBank/DDBJ whole genome shotgun (WGS) entry which is preliminary data.</text>
</comment>
<name>A0A3N0UYU7_9GAMM</name>
<dbReference type="InterPro" id="IPR050090">
    <property type="entry name" value="Tyrosine_recombinase_XerCD"/>
</dbReference>
<evidence type="ECO:0000259" key="5">
    <source>
        <dbReference type="PROSITE" id="PS51898"/>
    </source>
</evidence>
<proteinExistence type="predicted"/>
<protein>
    <submittedName>
        <fullName evidence="6">Integrase</fullName>
    </submittedName>
</protein>
<keyword evidence="1" id="KW-0159">Chromosome partition</keyword>
<dbReference type="PANTHER" id="PTHR30349">
    <property type="entry name" value="PHAGE INTEGRASE-RELATED"/>
    <property type="match status" value="1"/>
</dbReference>
<dbReference type="Proteomes" id="UP000282106">
    <property type="component" value="Unassembled WGS sequence"/>
</dbReference>
<dbReference type="Gene3D" id="1.10.150.130">
    <property type="match status" value="1"/>
</dbReference>
<accession>A0A3N0UYU7</accession>
<evidence type="ECO:0000256" key="4">
    <source>
        <dbReference type="ARBA" id="ARBA00023172"/>
    </source>
</evidence>
<dbReference type="SUPFAM" id="SSF47823">
    <property type="entry name" value="lambda integrase-like, N-terminal domain"/>
    <property type="match status" value="1"/>
</dbReference>
<dbReference type="Gene3D" id="1.10.443.10">
    <property type="entry name" value="Intergrase catalytic core"/>
    <property type="match status" value="1"/>
</dbReference>
<dbReference type="GO" id="GO:0006310">
    <property type="term" value="P:DNA recombination"/>
    <property type="evidence" value="ECO:0007669"/>
    <property type="project" value="UniProtKB-KW"/>
</dbReference>
<dbReference type="EMBL" id="RJVO01000011">
    <property type="protein sequence ID" value="ROH85653.1"/>
    <property type="molecule type" value="Genomic_DNA"/>
</dbReference>
<organism evidence="6 7">
    <name type="scientific">Stagnimonas aquatica</name>
    <dbReference type="NCBI Taxonomy" id="2689987"/>
    <lineage>
        <taxon>Bacteria</taxon>
        <taxon>Pseudomonadati</taxon>
        <taxon>Pseudomonadota</taxon>
        <taxon>Gammaproteobacteria</taxon>
        <taxon>Nevskiales</taxon>
        <taxon>Nevskiaceae</taxon>
        <taxon>Stagnimonas</taxon>
    </lineage>
</organism>
<dbReference type="SUPFAM" id="SSF56349">
    <property type="entry name" value="DNA breaking-rejoining enzymes"/>
    <property type="match status" value="1"/>
</dbReference>
<sequence>MEINQELPLGTLALRSADAALSPLDGQPTATELEAQVANAVQAIRLIATPTATWTAYAKALRYIGAWMQLRTGLALTLPVSVAHIQLFILDHFGHAERVTLPSGEMQLLLQQRMPAEIDAALVAAGYKAESGLHRMTTIDHRLSVLSWAHGEKGLESPCQDPGVRRLLADCRKIAKELGQAPHTKTAATQNGLDVMLATCDDSLEGRRDRALLLFGWSSGGRRRSEIAAAEVRDLEWMGADTAIFRMRRSKTGDSGPKPVKDEAAIALREWLAAAKITDGALFRRLWGPKVGERLSAHAIAAIVKRRAAQAGLPGDFAGHSLRRGFVTEAGLNDIPLAQTMAMTGHRLTKSVVRYSEVGDVLSSKASDLLKLGRKRK</sequence>
<dbReference type="InParanoid" id="A0A3N0UYU7"/>
<feature type="domain" description="Tyr recombinase" evidence="5">
    <location>
        <begin position="183"/>
        <end position="368"/>
    </location>
</feature>
<dbReference type="CDD" id="cd00799">
    <property type="entry name" value="INT_Cre_C"/>
    <property type="match status" value="1"/>
</dbReference>
<dbReference type="GO" id="GO:0015074">
    <property type="term" value="P:DNA integration"/>
    <property type="evidence" value="ECO:0007669"/>
    <property type="project" value="UniProtKB-KW"/>
</dbReference>
<dbReference type="InterPro" id="IPR010998">
    <property type="entry name" value="Integrase_recombinase_N"/>
</dbReference>
<evidence type="ECO:0000256" key="1">
    <source>
        <dbReference type="ARBA" id="ARBA00022829"/>
    </source>
</evidence>
<keyword evidence="7" id="KW-1185">Reference proteome</keyword>
<keyword evidence="4" id="KW-0233">DNA recombination</keyword>
<keyword evidence="3" id="KW-0238">DNA-binding</keyword>
<keyword evidence="2" id="KW-0229">DNA integration</keyword>